<dbReference type="Proteomes" id="UP000218785">
    <property type="component" value="Chromosome"/>
</dbReference>
<proteinExistence type="predicted"/>
<evidence type="ECO:0000313" key="5">
    <source>
        <dbReference type="Proteomes" id="UP000218785"/>
    </source>
</evidence>
<reference evidence="4 5" key="1">
    <citation type="submission" date="2017-06" db="EMBL/GenBank/DDBJ databases">
        <title>Genome sequencing of cyanobaciteial culture collection at National Institute for Environmental Studies (NIES).</title>
        <authorList>
            <person name="Hirose Y."/>
            <person name="Shimura Y."/>
            <person name="Fujisawa T."/>
            <person name="Nakamura Y."/>
            <person name="Kawachi M."/>
        </authorList>
    </citation>
    <scope>NUCLEOTIDE SEQUENCE [LARGE SCALE GENOMIC DNA]</scope>
    <source>
        <strain evidence="4 5">NIES-37</strain>
    </source>
</reference>
<dbReference type="RefSeq" id="WP_096579551.1">
    <property type="nucleotide sequence ID" value="NZ_CAWNJS010000001.1"/>
</dbReference>
<name>A0A1Z4N4G2_9CYAN</name>
<evidence type="ECO:0000256" key="1">
    <source>
        <dbReference type="SAM" id="MobiDB-lite"/>
    </source>
</evidence>
<feature type="compositionally biased region" description="Polar residues" evidence="1">
    <location>
        <begin position="1035"/>
        <end position="1055"/>
    </location>
</feature>
<dbReference type="KEGG" id="ttq:NIES37_45660"/>
<dbReference type="AlphaFoldDB" id="A0A1Z4N4G2"/>
<feature type="chain" id="PRO_5012373781" evidence="2">
    <location>
        <begin position="28"/>
        <end position="1109"/>
    </location>
</feature>
<sequence length="1109" mass="112002">MKQIAQKILLTSSTVVCCILTNNIAQAQISSDGTLPTPSNVNQINNVFEITGGTQAGNNLFHSLREFSIFNGSEAFFKQSPNGSNIVNIITRVTGGSISNIDGLIRENYGANLILINPSGINFGANAQLNIGGSFLGTTASSLIFADGTEFSATNTQNSPLLTISVPVGLQFGQNPAAIRVKGTGHNFTVSNPIFSPVTRSNNLTGLRVQPGQTLALIGGNLSLDGGSLTAESGRIELGSVAGGLVNLNSIVGGWTFNYQGVPSFSDIELSQKALADASGSRGFIQVQGRNLTVRDGSLVLIQNQGLEPNSSIQVNTSESVKVSGASTDGNVRSSLTNETVGIGSGGDVTVSTKNLVVEGGASIVAKTFTPATGGNININALDSLQVNGASVVNPSVTSSIVAATFGPGNSGNNTISTRSVSATGGGTITSASFGSGKGGNVNVNAADTVKIMGVEPNFFAPSALFVTAFNSGNSGNLTLNTPRLTVQDGGRVGTLTSASGAAGNVTINAPEFVEVKGTVLGSVNPSLIGSAANLVDPSLQKLLGLPPIPSGASGNVIINTGQLRITDGATVTARNDGSGNSGFVKVNAGSILLDSGGSITSELGGGIRQGQFFFFSPVTLLGEKGGDIAISTQNLVVRGGASISTATFTDRAGGNVDVNASDSVQVSGFVPFNPNAISFISASTFGLGKSGNVNLSTGKLTIADGGTVGAATFGSGSGGDISINATNFVEVIGVEPSFLKPSIVGVSTFNGGNAGNLTINTPRLFVRNGGRVDASTVATGSAGSITINAPQSVEVTGTIVGTSIPSQISSGANIESEITRQLFRLPPAPSGASGGVTINTNQLVVKEGAQVTARNEGSGNAGDLKINARSTFIDTKGSISAATTSGEGGNIFLRTNSLVMRGGSQISTETGGTGNGGNITITGNSPADFVTLLEGSKIIANAFQGNGGNISINTQGLFVCPECQISASSQFGLDGQVKILTFDTSRNPEVLDLSPEIAKPEEVVAQACPAQKNQSRSQFIISGRGGLPPRPSEPLSSNTLASFESTSTQAESSTNAIATAKTHVSQLPPPAQGWYVNPNGTVILTADPPHATPYASGLSSASCHTAVN</sequence>
<keyword evidence="2" id="KW-0732">Signal</keyword>
<protein>
    <submittedName>
        <fullName evidence="4">Filamentous hemagglutinin family outer membrane protein</fullName>
    </submittedName>
</protein>
<dbReference type="Gene3D" id="2.160.20.10">
    <property type="entry name" value="Single-stranded right-handed beta-helix, Pectin lyase-like"/>
    <property type="match status" value="3"/>
</dbReference>
<dbReference type="SMART" id="SM00912">
    <property type="entry name" value="Haemagg_act"/>
    <property type="match status" value="1"/>
</dbReference>
<dbReference type="InterPro" id="IPR008638">
    <property type="entry name" value="FhaB/CdiA-like_TPS"/>
</dbReference>
<organism evidence="4 5">
    <name type="scientific">Tolypothrix tenuis PCC 7101</name>
    <dbReference type="NCBI Taxonomy" id="231146"/>
    <lineage>
        <taxon>Bacteria</taxon>
        <taxon>Bacillati</taxon>
        <taxon>Cyanobacteriota</taxon>
        <taxon>Cyanophyceae</taxon>
        <taxon>Nostocales</taxon>
        <taxon>Tolypothrichaceae</taxon>
        <taxon>Tolypothrix</taxon>
    </lineage>
</organism>
<dbReference type="InterPro" id="IPR011050">
    <property type="entry name" value="Pectin_lyase_fold/virulence"/>
</dbReference>
<accession>A0A1Z4N4G2</accession>
<dbReference type="InterPro" id="IPR012334">
    <property type="entry name" value="Pectin_lyas_fold"/>
</dbReference>
<evidence type="ECO:0000256" key="2">
    <source>
        <dbReference type="SAM" id="SignalP"/>
    </source>
</evidence>
<dbReference type="Pfam" id="PF05860">
    <property type="entry name" value="TPS"/>
    <property type="match status" value="1"/>
</dbReference>
<evidence type="ECO:0000259" key="3">
    <source>
        <dbReference type="SMART" id="SM00912"/>
    </source>
</evidence>
<dbReference type="EMBL" id="AP018248">
    <property type="protein sequence ID" value="BAZ00571.1"/>
    <property type="molecule type" value="Genomic_DNA"/>
</dbReference>
<evidence type="ECO:0000313" key="4">
    <source>
        <dbReference type="EMBL" id="BAZ00571.1"/>
    </source>
</evidence>
<dbReference type="SUPFAM" id="SSF51126">
    <property type="entry name" value="Pectin lyase-like"/>
    <property type="match status" value="6"/>
</dbReference>
<gene>
    <name evidence="4" type="ORF">NIES37_45660</name>
</gene>
<feature type="signal peptide" evidence="2">
    <location>
        <begin position="1"/>
        <end position="27"/>
    </location>
</feature>
<feature type="region of interest" description="Disordered" evidence="1">
    <location>
        <begin position="1024"/>
        <end position="1055"/>
    </location>
</feature>
<feature type="domain" description="Filamentous haemagglutinin FhaB/tRNA nuclease CdiA-like TPS" evidence="3">
    <location>
        <begin position="30"/>
        <end position="146"/>
    </location>
</feature>
<dbReference type="NCBIfam" id="TIGR01901">
    <property type="entry name" value="adhes_NPXG"/>
    <property type="match status" value="1"/>
</dbReference>
<keyword evidence="5" id="KW-1185">Reference proteome</keyword>